<proteinExistence type="predicted"/>
<protein>
    <submittedName>
        <fullName evidence="3">Uncharacterized protein</fullName>
    </submittedName>
</protein>
<dbReference type="EMBL" id="CAJEWN010000130">
    <property type="protein sequence ID" value="CAD2167620.1"/>
    <property type="molecule type" value="Genomic_DNA"/>
</dbReference>
<dbReference type="GO" id="GO:0052816">
    <property type="term" value="F:long-chain fatty acyl-CoA hydrolase activity"/>
    <property type="evidence" value="ECO:0007669"/>
    <property type="project" value="TreeGrafter"/>
</dbReference>
<gene>
    <name evidence="3" type="ORF">MENT_LOCUS18921</name>
</gene>
<feature type="repeat" description="ANK" evidence="2">
    <location>
        <begin position="88"/>
        <end position="120"/>
    </location>
</feature>
<dbReference type="PANTHER" id="PTHR24139:SF34">
    <property type="entry name" value="85_88 KDA CALCIUM-INDEPENDENT PHOSPHOLIPASE A2"/>
    <property type="match status" value="1"/>
</dbReference>
<dbReference type="PROSITE" id="PS50088">
    <property type="entry name" value="ANK_REPEAT"/>
    <property type="match status" value="1"/>
</dbReference>
<dbReference type="Pfam" id="PF12796">
    <property type="entry name" value="Ank_2"/>
    <property type="match status" value="1"/>
</dbReference>
<sequence length="237" mass="26351">MSLFNKENFQKFGRFANALNTGLQAAQAAQQVYQAVNGTGTQNGTTNQQLQPSQREITFVQPNAAEKGDKIKFLKKNISLINQHRPSDGFTPLICAVLRKCLDSVVLLLSNGASVNATDSKGNTALHYADTPLIVKALIIFRADLNIKNKAGNDSLSGRKRQEIIQILLKAKLWDELKIIENASTTTSSSLQTKINEHKQQIAIQYQFRKDLEDKKRSLRLLSLDGGGSKGLYLFRY</sequence>
<evidence type="ECO:0000256" key="2">
    <source>
        <dbReference type="PROSITE-ProRule" id="PRU00023"/>
    </source>
</evidence>
<dbReference type="PANTHER" id="PTHR24139">
    <property type="entry name" value="CALCIUM-INDEPENDENT PHOSPHOLIPASE A2"/>
    <property type="match status" value="1"/>
</dbReference>
<evidence type="ECO:0000256" key="1">
    <source>
        <dbReference type="ARBA" id="ARBA00022801"/>
    </source>
</evidence>
<dbReference type="InterPro" id="IPR036770">
    <property type="entry name" value="Ankyrin_rpt-contain_sf"/>
</dbReference>
<keyword evidence="2" id="KW-0040">ANK repeat</keyword>
<evidence type="ECO:0000313" key="3">
    <source>
        <dbReference type="EMBL" id="CAD2167620.1"/>
    </source>
</evidence>
<dbReference type="GO" id="GO:0047499">
    <property type="term" value="F:calcium-independent phospholipase A2 activity"/>
    <property type="evidence" value="ECO:0007669"/>
    <property type="project" value="InterPro"/>
</dbReference>
<dbReference type="Proteomes" id="UP000580250">
    <property type="component" value="Unassembled WGS sequence"/>
</dbReference>
<accession>A0A6V7UY86</accession>
<organism evidence="3 4">
    <name type="scientific">Meloidogyne enterolobii</name>
    <name type="common">Root-knot nematode worm</name>
    <name type="synonym">Meloidogyne mayaguensis</name>
    <dbReference type="NCBI Taxonomy" id="390850"/>
    <lineage>
        <taxon>Eukaryota</taxon>
        <taxon>Metazoa</taxon>
        <taxon>Ecdysozoa</taxon>
        <taxon>Nematoda</taxon>
        <taxon>Chromadorea</taxon>
        <taxon>Rhabditida</taxon>
        <taxon>Tylenchina</taxon>
        <taxon>Tylenchomorpha</taxon>
        <taxon>Tylenchoidea</taxon>
        <taxon>Meloidogynidae</taxon>
        <taxon>Meloidogyninae</taxon>
        <taxon>Meloidogyne</taxon>
    </lineage>
</organism>
<dbReference type="OrthoDB" id="5806726at2759"/>
<dbReference type="PROSITE" id="PS50297">
    <property type="entry name" value="ANK_REP_REGION"/>
    <property type="match status" value="1"/>
</dbReference>
<name>A0A6V7UY86_MELEN</name>
<dbReference type="Gene3D" id="1.25.40.20">
    <property type="entry name" value="Ankyrin repeat-containing domain"/>
    <property type="match status" value="1"/>
</dbReference>
<reference evidence="3 4" key="1">
    <citation type="submission" date="2020-08" db="EMBL/GenBank/DDBJ databases">
        <authorList>
            <person name="Koutsovoulos G."/>
            <person name="Danchin GJ E."/>
        </authorList>
    </citation>
    <scope>NUCLEOTIDE SEQUENCE [LARGE SCALE GENOMIC DNA]</scope>
</reference>
<dbReference type="AlphaFoldDB" id="A0A6V7UY86"/>
<evidence type="ECO:0000313" key="4">
    <source>
        <dbReference type="Proteomes" id="UP000580250"/>
    </source>
</evidence>
<dbReference type="GO" id="GO:2000304">
    <property type="term" value="P:positive regulation of ceramide biosynthetic process"/>
    <property type="evidence" value="ECO:0007669"/>
    <property type="project" value="TreeGrafter"/>
</dbReference>
<dbReference type="SUPFAM" id="SSF48403">
    <property type="entry name" value="Ankyrin repeat"/>
    <property type="match status" value="1"/>
</dbReference>
<dbReference type="GO" id="GO:0005739">
    <property type="term" value="C:mitochondrion"/>
    <property type="evidence" value="ECO:0007669"/>
    <property type="project" value="TreeGrafter"/>
</dbReference>
<dbReference type="InterPro" id="IPR047148">
    <property type="entry name" value="PLPL9"/>
</dbReference>
<comment type="caution">
    <text evidence="3">The sequence shown here is derived from an EMBL/GenBank/DDBJ whole genome shotgun (WGS) entry which is preliminary data.</text>
</comment>
<keyword evidence="1" id="KW-0378">Hydrolase</keyword>
<dbReference type="SMART" id="SM00248">
    <property type="entry name" value="ANK"/>
    <property type="match status" value="2"/>
</dbReference>
<dbReference type="InterPro" id="IPR002110">
    <property type="entry name" value="Ankyrin_rpt"/>
</dbReference>